<reference evidence="1 2" key="1">
    <citation type="submission" date="2020-10" db="EMBL/GenBank/DDBJ databases">
        <title>Mucilaginibacter mali sp. nov., isolated from rhizosphere soil of apple orchard.</title>
        <authorList>
            <person name="Lee J.-S."/>
            <person name="Kim H.S."/>
            <person name="Kim J.-S."/>
        </authorList>
    </citation>
    <scope>NUCLEOTIDE SEQUENCE [LARGE SCALE GENOMIC DNA]</scope>
    <source>
        <strain evidence="1 2">KCTC 23157</strain>
    </source>
</reference>
<proteinExistence type="predicted"/>
<protein>
    <submittedName>
        <fullName evidence="1">Uncharacterized protein</fullName>
    </submittedName>
</protein>
<keyword evidence="2" id="KW-1185">Reference proteome</keyword>
<gene>
    <name evidence="1" type="ORF">IRJ18_09475</name>
</gene>
<sequence length="222" mass="25490">MIDPKIQAAIGESLSAFSKYGSFNATPFIDKLIAVFSTDKPFLEKVDDMDAVFNDEPALEGLREIFFDLLMINFFSADAIKLEDDYLESEEWEQIEEDTLDRGTELLNLLLYLTECIDEDIEPELEDYLKEFLLVDDDEFQDEYSIYEPVIENQILMESPLSEINKVVKKLPADAELKDLFYPMMAFFQNPEASGETEKAVADNAVEKDFDMAVYGILTNFK</sequence>
<dbReference type="EMBL" id="JADFFM010000001">
    <property type="protein sequence ID" value="MBE9666589.1"/>
    <property type="molecule type" value="Genomic_DNA"/>
</dbReference>
<dbReference type="Proteomes" id="UP000632774">
    <property type="component" value="Unassembled WGS sequence"/>
</dbReference>
<dbReference type="RefSeq" id="WP_194105938.1">
    <property type="nucleotide sequence ID" value="NZ_JADFFM010000001.1"/>
</dbReference>
<name>A0ABR9XHU6_9SPHI</name>
<evidence type="ECO:0000313" key="1">
    <source>
        <dbReference type="EMBL" id="MBE9666589.1"/>
    </source>
</evidence>
<accession>A0ABR9XHU6</accession>
<comment type="caution">
    <text evidence="1">The sequence shown here is derived from an EMBL/GenBank/DDBJ whole genome shotgun (WGS) entry which is preliminary data.</text>
</comment>
<evidence type="ECO:0000313" key="2">
    <source>
        <dbReference type="Proteomes" id="UP000632774"/>
    </source>
</evidence>
<organism evidence="1 2">
    <name type="scientific">Mucilaginibacter boryungensis</name>
    <dbReference type="NCBI Taxonomy" id="768480"/>
    <lineage>
        <taxon>Bacteria</taxon>
        <taxon>Pseudomonadati</taxon>
        <taxon>Bacteroidota</taxon>
        <taxon>Sphingobacteriia</taxon>
        <taxon>Sphingobacteriales</taxon>
        <taxon>Sphingobacteriaceae</taxon>
        <taxon>Mucilaginibacter</taxon>
    </lineage>
</organism>